<organism evidence="8 9">
    <name type="scientific">Kutzneria buriramensis</name>
    <dbReference type="NCBI Taxonomy" id="1045776"/>
    <lineage>
        <taxon>Bacteria</taxon>
        <taxon>Bacillati</taxon>
        <taxon>Actinomycetota</taxon>
        <taxon>Actinomycetes</taxon>
        <taxon>Pseudonocardiales</taxon>
        <taxon>Pseudonocardiaceae</taxon>
        <taxon>Kutzneria</taxon>
    </lineage>
</organism>
<accession>A0A3E0HQ29</accession>
<comment type="caution">
    <text evidence="8">The sequence shown here is derived from an EMBL/GenBank/DDBJ whole genome shotgun (WGS) entry which is preliminary data.</text>
</comment>
<dbReference type="EMBL" id="QUNO01000005">
    <property type="protein sequence ID" value="REH48491.1"/>
    <property type="molecule type" value="Genomic_DNA"/>
</dbReference>
<feature type="binding site" evidence="5">
    <location>
        <position position="301"/>
    </location>
    <ligand>
        <name>2-oxoglutarate</name>
        <dbReference type="ChEBI" id="CHEBI:16810"/>
    </ligand>
</feature>
<feature type="binding site" evidence="6">
    <location>
        <position position="287"/>
    </location>
    <ligand>
        <name>Fe cation</name>
        <dbReference type="ChEBI" id="CHEBI:24875"/>
    </ligand>
</feature>
<evidence type="ECO:0000256" key="1">
    <source>
        <dbReference type="ARBA" id="ARBA00008425"/>
    </source>
</evidence>
<dbReference type="AlphaFoldDB" id="A0A3E0HQ29"/>
<dbReference type="InterPro" id="IPR003819">
    <property type="entry name" value="TauD/TfdA-like"/>
</dbReference>
<sequence length="328" mass="35572">MTLTSTEPLSTTTFAVNPDDQESLARIADELVGDGHDKVDSPAWIRSAAAAWQEAPVGLRKRMDAFQRDSGKTGSLLVTGLPVAEHLLGDTPMVSGSVTRDATVPAALLMLLASGLGTPVAFLAEKSGALAQNVVPVPGSEEFQGNEGSVPLTLHNENAFHRHRPDHVLLLCLRADHDRVAGLRTACLREALRLLDQQDRSALFREEFVTAPPPSFGGSDQVTSPHALLSGAREDPDVVVDFAATTPTTPRAQAAMAQLRAALTRTARTVRLAPGDLAVVDNRVALHGRTAFRPRYDGRDRWLMRAFSLRDFRRSRDHRPNDGHVLVR</sequence>
<evidence type="ECO:0000256" key="4">
    <source>
        <dbReference type="ARBA" id="ARBA00023004"/>
    </source>
</evidence>
<keyword evidence="3" id="KW-0560">Oxidoreductase</keyword>
<dbReference type="Proteomes" id="UP000256269">
    <property type="component" value="Unassembled WGS sequence"/>
</dbReference>
<keyword evidence="4 6" id="KW-0408">Iron</keyword>
<feature type="domain" description="TauD/TfdA-like" evidence="7">
    <location>
        <begin position="149"/>
        <end position="306"/>
    </location>
</feature>
<evidence type="ECO:0000256" key="3">
    <source>
        <dbReference type="ARBA" id="ARBA00023002"/>
    </source>
</evidence>
<reference evidence="8 9" key="1">
    <citation type="submission" date="2018-08" db="EMBL/GenBank/DDBJ databases">
        <title>Genomic Encyclopedia of Archaeal and Bacterial Type Strains, Phase II (KMG-II): from individual species to whole genera.</title>
        <authorList>
            <person name="Goeker M."/>
        </authorList>
    </citation>
    <scope>NUCLEOTIDE SEQUENCE [LARGE SCALE GENOMIC DNA]</scope>
    <source>
        <strain evidence="8 9">DSM 45791</strain>
    </source>
</reference>
<evidence type="ECO:0000256" key="2">
    <source>
        <dbReference type="ARBA" id="ARBA00022723"/>
    </source>
</evidence>
<evidence type="ECO:0000259" key="7">
    <source>
        <dbReference type="Pfam" id="PF02668"/>
    </source>
</evidence>
<feature type="binding site" evidence="5">
    <location>
        <position position="185"/>
    </location>
    <ligand>
        <name>2-oxoglutarate</name>
        <dbReference type="ChEBI" id="CHEBI:16810"/>
    </ligand>
</feature>
<evidence type="ECO:0000256" key="6">
    <source>
        <dbReference type="PIRSR" id="PIRSR019543-2"/>
    </source>
</evidence>
<dbReference type="InterPro" id="IPR042098">
    <property type="entry name" value="TauD-like_sf"/>
</dbReference>
<dbReference type="InterPro" id="IPR014503">
    <property type="entry name" value="Clavaminate_syn-like"/>
</dbReference>
<dbReference type="PIRSF" id="PIRSF019543">
    <property type="entry name" value="Clavaminate_syn"/>
    <property type="match status" value="1"/>
</dbReference>
<evidence type="ECO:0000313" key="8">
    <source>
        <dbReference type="EMBL" id="REH48491.1"/>
    </source>
</evidence>
<dbReference type="GO" id="GO:0016491">
    <property type="term" value="F:oxidoreductase activity"/>
    <property type="evidence" value="ECO:0007669"/>
    <property type="project" value="UniProtKB-KW"/>
</dbReference>
<dbReference type="RefSeq" id="WP_246015167.1">
    <property type="nucleotide sequence ID" value="NZ_CP144375.1"/>
</dbReference>
<feature type="binding site" evidence="6">
    <location>
        <position position="155"/>
    </location>
    <ligand>
        <name>Fe cation</name>
        <dbReference type="ChEBI" id="CHEBI:24875"/>
    </ligand>
</feature>
<name>A0A3E0HQ29_9PSEU</name>
<dbReference type="GO" id="GO:0005506">
    <property type="term" value="F:iron ion binding"/>
    <property type="evidence" value="ECO:0007669"/>
    <property type="project" value="InterPro"/>
</dbReference>
<comment type="similarity">
    <text evidence="1">Belongs to the clavaminate synthase family.</text>
</comment>
<evidence type="ECO:0000313" key="9">
    <source>
        <dbReference type="Proteomes" id="UP000256269"/>
    </source>
</evidence>
<feature type="binding site" evidence="5">
    <location>
        <position position="305"/>
    </location>
    <ligand>
        <name>2-oxoglutarate</name>
        <dbReference type="ChEBI" id="CHEBI:16810"/>
    </ligand>
</feature>
<keyword evidence="9" id="KW-1185">Reference proteome</keyword>
<gene>
    <name evidence="8" type="ORF">BCF44_105350</name>
</gene>
<proteinExistence type="inferred from homology"/>
<protein>
    <submittedName>
        <fullName evidence="8">L-asparagine oxygenase</fullName>
    </submittedName>
</protein>
<dbReference type="SUPFAM" id="SSF51197">
    <property type="entry name" value="Clavaminate synthase-like"/>
    <property type="match status" value="1"/>
</dbReference>
<feature type="binding site" evidence="6">
    <location>
        <position position="157"/>
    </location>
    <ligand>
        <name>Fe cation</name>
        <dbReference type="ChEBI" id="CHEBI:24875"/>
    </ligand>
</feature>
<dbReference type="Gene3D" id="3.60.130.10">
    <property type="entry name" value="Clavaminate synthase-like"/>
    <property type="match status" value="1"/>
</dbReference>
<dbReference type="Pfam" id="PF02668">
    <property type="entry name" value="TauD"/>
    <property type="match status" value="1"/>
</dbReference>
<evidence type="ECO:0000256" key="5">
    <source>
        <dbReference type="PIRSR" id="PIRSR019543-1"/>
    </source>
</evidence>
<keyword evidence="2 6" id="KW-0479">Metal-binding</keyword>